<organism evidence="3 4">
    <name type="scientific">Roseivivax jejudonensis</name>
    <dbReference type="NCBI Taxonomy" id="1529041"/>
    <lineage>
        <taxon>Bacteria</taxon>
        <taxon>Pseudomonadati</taxon>
        <taxon>Pseudomonadota</taxon>
        <taxon>Alphaproteobacteria</taxon>
        <taxon>Rhodobacterales</taxon>
        <taxon>Roseobacteraceae</taxon>
        <taxon>Roseivivax</taxon>
    </lineage>
</organism>
<feature type="region of interest" description="Disordered" evidence="1">
    <location>
        <begin position="273"/>
        <end position="394"/>
    </location>
</feature>
<accession>A0A1X6Z882</accession>
<protein>
    <submittedName>
        <fullName evidence="3">Surface presentation of antigens (SPOA)</fullName>
    </submittedName>
</protein>
<sequence length="394" mass="41241">MTDSAAQKVLSRKAQAARRAIEAQGMSVEKALRRALARTAEEAWNLALIARDARRSGADQDDAAARFEGADLILLLDGPDGALGFALLDRQAVTALVEVQTLGIVTDLAVDDRRLTPTDAVIAAPLVDGTLSRLAAYLGRDPVAAQVEGYRFGAMVEGARVAANLLGAPRYRVFEAEIELGALRIGRFALILPARRVESRDVPDAGGDATPHAELMLSLPAQVDAVLCRMRLPFAQAEALAPGALLPLPPDALGRAELVAASGHRITTGRLGQMNGQRAIRVTRGTGARGDQSPREEDGAPGPAQMTGGAVQMPEVSGWTGSETSGDPDPWQAAGSAPEHLPEAEPDLPDLPPLDFASAEFDPGAIEPGEGHVQGDETEGFAMPLDLSVSGDDD</sequence>
<evidence type="ECO:0000313" key="3">
    <source>
        <dbReference type="EMBL" id="SLN43149.1"/>
    </source>
</evidence>
<keyword evidence="4" id="KW-1185">Reference proteome</keyword>
<dbReference type="OrthoDB" id="7824563at2"/>
<name>A0A1X6Z882_9RHOB</name>
<dbReference type="Gene3D" id="2.30.330.10">
    <property type="entry name" value="SpoA-like"/>
    <property type="match status" value="1"/>
</dbReference>
<dbReference type="RefSeq" id="WP_085791826.1">
    <property type="nucleotide sequence ID" value="NZ_FWFK01000003.1"/>
</dbReference>
<gene>
    <name evidence="3" type="ORF">ROJ8625_02132</name>
</gene>
<evidence type="ECO:0000256" key="1">
    <source>
        <dbReference type="SAM" id="MobiDB-lite"/>
    </source>
</evidence>
<dbReference type="Pfam" id="PF01052">
    <property type="entry name" value="FliMN_C"/>
    <property type="match status" value="1"/>
</dbReference>
<dbReference type="Proteomes" id="UP000193570">
    <property type="component" value="Unassembled WGS sequence"/>
</dbReference>
<feature type="domain" description="Flagellar motor switch protein FliN-like C-terminal" evidence="2">
    <location>
        <begin position="216"/>
        <end position="284"/>
    </location>
</feature>
<dbReference type="InterPro" id="IPR036429">
    <property type="entry name" value="SpoA-like_sf"/>
</dbReference>
<evidence type="ECO:0000313" key="4">
    <source>
        <dbReference type="Proteomes" id="UP000193570"/>
    </source>
</evidence>
<dbReference type="SUPFAM" id="SSF101801">
    <property type="entry name" value="Surface presentation of antigens (SPOA)"/>
    <property type="match status" value="1"/>
</dbReference>
<dbReference type="InterPro" id="IPR001543">
    <property type="entry name" value="FliN-like_C"/>
</dbReference>
<proteinExistence type="predicted"/>
<reference evidence="3 4" key="1">
    <citation type="submission" date="2017-03" db="EMBL/GenBank/DDBJ databases">
        <authorList>
            <person name="Afonso C.L."/>
            <person name="Miller P.J."/>
            <person name="Scott M.A."/>
            <person name="Spackman E."/>
            <person name="Goraichik I."/>
            <person name="Dimitrov K.M."/>
            <person name="Suarez D.L."/>
            <person name="Swayne D.E."/>
        </authorList>
    </citation>
    <scope>NUCLEOTIDE SEQUENCE [LARGE SCALE GENOMIC DNA]</scope>
    <source>
        <strain evidence="3 4">CECT 8625</strain>
    </source>
</reference>
<dbReference type="AlphaFoldDB" id="A0A1X6Z882"/>
<dbReference type="EMBL" id="FWFK01000003">
    <property type="protein sequence ID" value="SLN43149.1"/>
    <property type="molecule type" value="Genomic_DNA"/>
</dbReference>
<evidence type="ECO:0000259" key="2">
    <source>
        <dbReference type="Pfam" id="PF01052"/>
    </source>
</evidence>